<dbReference type="AlphaFoldDB" id="A0A0D3HN80"/>
<dbReference type="GO" id="GO:0003697">
    <property type="term" value="F:single-stranded DNA binding"/>
    <property type="evidence" value="ECO:0007669"/>
    <property type="project" value="TreeGrafter"/>
</dbReference>
<dbReference type="SUPFAM" id="SSF52540">
    <property type="entry name" value="P-loop containing nucleoside triphosphate hydrolases"/>
    <property type="match status" value="1"/>
</dbReference>
<evidence type="ECO:0000313" key="7">
    <source>
        <dbReference type="EnsemblPlants" id="OBART11G17540.3"/>
    </source>
</evidence>
<evidence type="ECO:0000256" key="2">
    <source>
        <dbReference type="ARBA" id="ARBA00018687"/>
    </source>
</evidence>
<comment type="similarity">
    <text evidence="1">Belongs to the SMC family. SMC5 subfamily.</text>
</comment>
<evidence type="ECO:0000259" key="6">
    <source>
        <dbReference type="Pfam" id="PF13476"/>
    </source>
</evidence>
<name>A0A0D3HN80_9ORYZ</name>
<dbReference type="InterPro" id="IPR038729">
    <property type="entry name" value="Rad50/SbcC_AAA"/>
</dbReference>
<dbReference type="Pfam" id="PF13476">
    <property type="entry name" value="AAA_23"/>
    <property type="match status" value="1"/>
</dbReference>
<sequence length="343" mass="38255">MATSAARAAKRARIAAPPPPTPTPTQLRRGDGGYVPGNIVEIELSNFMTYHRLACRPGPRLNLVLGPNGSGKSSLVCAIALALAADPGVLGRAASVGAFVKRGEESGHVKISLAGTHPNTLSASRGRSIPRTSPSGSSMAPLCQERKLLISSRNSIFKGATYPFVVNLFLISVFLLNCVQLLPQDRVVEFAKLTPIQLLEETEKAVGFPDLPVQHRQLIDRSKQLKNLEVMSLVLRSKAVKQKEQTLNNLKALNAELKEDVEHVQQRDKLMKKVDLMRKRLQWLKYEMKKKEWIEAHEQEKTMKKKMEETAKIWEDSKRPIEELKKEKMSHTSNTKRTSNQLA</sequence>
<dbReference type="Proteomes" id="UP000026960">
    <property type="component" value="Chromosome 11"/>
</dbReference>
<feature type="region of interest" description="Disordered" evidence="5">
    <location>
        <begin position="8"/>
        <end position="32"/>
    </location>
</feature>
<feature type="compositionally biased region" description="Polar residues" evidence="5">
    <location>
        <begin position="331"/>
        <end position="343"/>
    </location>
</feature>
<evidence type="ECO:0000313" key="8">
    <source>
        <dbReference type="Proteomes" id="UP000026960"/>
    </source>
</evidence>
<dbReference type="GO" id="GO:0000724">
    <property type="term" value="P:double-strand break repair via homologous recombination"/>
    <property type="evidence" value="ECO:0007669"/>
    <property type="project" value="TreeGrafter"/>
</dbReference>
<protein>
    <recommendedName>
        <fullName evidence="2">Structural maintenance of chromosomes protein 5</fullName>
    </recommendedName>
</protein>
<dbReference type="PANTHER" id="PTHR45916">
    <property type="entry name" value="STRUCTURAL MAINTENANCE OF CHROMOSOMES PROTEIN 5"/>
    <property type="match status" value="1"/>
</dbReference>
<feature type="compositionally biased region" description="Polar residues" evidence="5">
    <location>
        <begin position="117"/>
        <end position="138"/>
    </location>
</feature>
<reference evidence="7" key="2">
    <citation type="submission" date="2015-03" db="UniProtKB">
        <authorList>
            <consortium name="EnsemblPlants"/>
        </authorList>
    </citation>
    <scope>IDENTIFICATION</scope>
</reference>
<feature type="compositionally biased region" description="Basic and acidic residues" evidence="5">
    <location>
        <begin position="307"/>
        <end position="330"/>
    </location>
</feature>
<evidence type="ECO:0000256" key="3">
    <source>
        <dbReference type="ARBA" id="ARBA00023054"/>
    </source>
</evidence>
<evidence type="ECO:0000256" key="1">
    <source>
        <dbReference type="ARBA" id="ARBA00010171"/>
    </source>
</evidence>
<feature type="region of interest" description="Disordered" evidence="5">
    <location>
        <begin position="111"/>
        <end position="140"/>
    </location>
</feature>
<evidence type="ECO:0000256" key="4">
    <source>
        <dbReference type="SAM" id="Coils"/>
    </source>
</evidence>
<feature type="region of interest" description="Disordered" evidence="5">
    <location>
        <begin position="307"/>
        <end position="343"/>
    </location>
</feature>
<dbReference type="EnsemblPlants" id="OBART11G17540.3">
    <property type="protein sequence ID" value="OBART11G17540.3"/>
    <property type="gene ID" value="OBART11G17540"/>
</dbReference>
<reference evidence="7" key="1">
    <citation type="journal article" date="2009" name="Rice">
        <title>De Novo Next Generation Sequencing of Plant Genomes.</title>
        <authorList>
            <person name="Rounsley S."/>
            <person name="Marri P.R."/>
            <person name="Yu Y."/>
            <person name="He R."/>
            <person name="Sisneros N."/>
            <person name="Goicoechea J.L."/>
            <person name="Lee S.J."/>
            <person name="Angelova A."/>
            <person name="Kudrna D."/>
            <person name="Luo M."/>
            <person name="Affourtit J."/>
            <person name="Desany B."/>
            <person name="Knight J."/>
            <person name="Niazi F."/>
            <person name="Egholm M."/>
            <person name="Wing R.A."/>
        </authorList>
    </citation>
    <scope>NUCLEOTIDE SEQUENCE [LARGE SCALE GENOMIC DNA]</scope>
    <source>
        <strain evidence="7">cv. IRGC 105608</strain>
    </source>
</reference>
<feature type="coiled-coil region" evidence="4">
    <location>
        <begin position="236"/>
        <end position="267"/>
    </location>
</feature>
<dbReference type="GO" id="GO:0016887">
    <property type="term" value="F:ATP hydrolysis activity"/>
    <property type="evidence" value="ECO:0007669"/>
    <property type="project" value="InterPro"/>
</dbReference>
<dbReference type="GO" id="GO:0030915">
    <property type="term" value="C:Smc5-Smc6 complex"/>
    <property type="evidence" value="ECO:0007669"/>
    <property type="project" value="TreeGrafter"/>
</dbReference>
<dbReference type="InterPro" id="IPR027417">
    <property type="entry name" value="P-loop_NTPase"/>
</dbReference>
<feature type="domain" description="Rad50/SbcC-type AAA" evidence="6">
    <location>
        <begin position="42"/>
        <end position="259"/>
    </location>
</feature>
<keyword evidence="8" id="KW-1185">Reference proteome</keyword>
<evidence type="ECO:0000256" key="5">
    <source>
        <dbReference type="SAM" id="MobiDB-lite"/>
    </source>
</evidence>
<accession>A0A0D3HN80</accession>
<proteinExistence type="inferred from homology"/>
<dbReference type="HOGENOM" id="CLU_071761_0_0_1"/>
<dbReference type="GO" id="GO:0005634">
    <property type="term" value="C:nucleus"/>
    <property type="evidence" value="ECO:0007669"/>
    <property type="project" value="TreeGrafter"/>
</dbReference>
<keyword evidence="3 4" id="KW-0175">Coiled coil</keyword>
<dbReference type="Gene3D" id="3.40.50.300">
    <property type="entry name" value="P-loop containing nucleotide triphosphate hydrolases"/>
    <property type="match status" value="1"/>
</dbReference>
<organism evidence="7">
    <name type="scientific">Oryza barthii</name>
    <dbReference type="NCBI Taxonomy" id="65489"/>
    <lineage>
        <taxon>Eukaryota</taxon>
        <taxon>Viridiplantae</taxon>
        <taxon>Streptophyta</taxon>
        <taxon>Embryophyta</taxon>
        <taxon>Tracheophyta</taxon>
        <taxon>Spermatophyta</taxon>
        <taxon>Magnoliopsida</taxon>
        <taxon>Liliopsida</taxon>
        <taxon>Poales</taxon>
        <taxon>Poaceae</taxon>
        <taxon>BOP clade</taxon>
        <taxon>Oryzoideae</taxon>
        <taxon>Oryzeae</taxon>
        <taxon>Oryzinae</taxon>
        <taxon>Oryza</taxon>
    </lineage>
</organism>
<dbReference type="PANTHER" id="PTHR45916:SF1">
    <property type="entry name" value="STRUCTURAL MAINTENANCE OF CHROMOSOMES PROTEIN 5"/>
    <property type="match status" value="1"/>
</dbReference>
<dbReference type="Gramene" id="OBART11G17540.3">
    <property type="protein sequence ID" value="OBART11G17540.3"/>
    <property type="gene ID" value="OBART11G17540"/>
</dbReference>